<dbReference type="RefSeq" id="WP_164575403.1">
    <property type="nucleotide sequence ID" value="NZ_WUEZ01000002.1"/>
</dbReference>
<dbReference type="PANTHER" id="PTHR23150">
    <property type="entry name" value="SULFATASE MODIFYING FACTOR 1, 2"/>
    <property type="match status" value="1"/>
</dbReference>
<dbReference type="InterPro" id="IPR051043">
    <property type="entry name" value="Sulfatase_Mod_Factor_Kinase"/>
</dbReference>
<dbReference type="GO" id="GO:0120147">
    <property type="term" value="F:formylglycine-generating oxidase activity"/>
    <property type="evidence" value="ECO:0007669"/>
    <property type="project" value="TreeGrafter"/>
</dbReference>
<dbReference type="Proteomes" id="UP000471560">
    <property type="component" value="Unassembled WGS sequence"/>
</dbReference>
<organism evidence="3 4">
    <name type="scientific">Rhizobium leguminosarum</name>
    <dbReference type="NCBI Taxonomy" id="384"/>
    <lineage>
        <taxon>Bacteria</taxon>
        <taxon>Pseudomonadati</taxon>
        <taxon>Pseudomonadota</taxon>
        <taxon>Alphaproteobacteria</taxon>
        <taxon>Hyphomicrobiales</taxon>
        <taxon>Rhizobiaceae</taxon>
        <taxon>Rhizobium/Agrobacterium group</taxon>
        <taxon>Rhizobium</taxon>
    </lineage>
</organism>
<gene>
    <name evidence="3" type="ORF">GR204_01700</name>
</gene>
<dbReference type="AlphaFoldDB" id="A0A6P0AYU3"/>
<reference evidence="3 4" key="1">
    <citation type="submission" date="2019-12" db="EMBL/GenBank/DDBJ databases">
        <title>Rhizobium genotypes associated with high levels of biological nitrogen fixation by grain legumes in a temperate-maritime cropping system.</title>
        <authorList>
            <person name="Maluk M."/>
            <person name="Francesc Ferrando Molina F."/>
            <person name="Lopez Del Egido L."/>
            <person name="Lafos M."/>
            <person name="Langarica-Fuentes A."/>
            <person name="Gebre Yohannes G."/>
            <person name="Young M.W."/>
            <person name="Martin P."/>
            <person name="Gantlett R."/>
            <person name="Kenicer G."/>
            <person name="Hawes C."/>
            <person name="Begg G.S."/>
            <person name="Quilliam R.S."/>
            <person name="Squire G.R."/>
            <person name="Poole P.S."/>
            <person name="Young P.W."/>
            <person name="Iannetta P.M."/>
            <person name="James E.K."/>
        </authorList>
    </citation>
    <scope>NUCLEOTIDE SEQUENCE [LARGE SCALE GENOMIC DNA]</scope>
    <source>
        <strain evidence="3 4">JHI1096</strain>
    </source>
</reference>
<comment type="caution">
    <text evidence="3">The sequence shown here is derived from an EMBL/GenBank/DDBJ whole genome shotgun (WGS) entry which is preliminary data.</text>
</comment>
<accession>A0A6P0AYU3</accession>
<dbReference type="Pfam" id="PF03781">
    <property type="entry name" value="FGE-sulfatase"/>
    <property type="match status" value="1"/>
</dbReference>
<sequence>MTTTLPTAVAFILVVVANTVFVALAGTAKAEGSNVSAPKAPSASSDARAGTPFRDCDHCPEMISLPPGKFMMGASQKEMKQLKYVQWATPQHQVSISYPFAIGRFEITVDEFDAYVKEMGVQVGGKCSIRTMETGPNKFKYSGTPVPGGDHTESAPYVIYIGDGSYAQPGLPVTPRQPAVCVSRNEMKGYLDWLSMKTGKHYRLPTEAEWEYAYRAGTDSFNHWGNGFKQTCDYANFADRKSGYQAGMAASCSEKIHPDWTAEVGSYKPNPWGLYDMGGNAQEAVEDCFHKGYQGAPADGSPWTEPDCVIFSARSGDYELTQFSMRASERLLFGYTDDADDGMWNRDEGSDQRFNVMGFRVAISLDDTSWDKDARAGKPGKPEKQAEAKEADVTPPTATKIGPQYDYLPRAVKTYVEDVRNSCKEYDPNGIPPNNMSGIRPISLADGTPALLIENETLCSDHYSGANCSNRGCDVVVMTEGDGGWKEIFHEHLYDDTFDIGADEKLKSIAATIYAGDPHCGPAPNAKFMSSDSCDVVIHYENQDWVWQITQSLATSLVIGDQTGTETALPANDSCGGSYVFVQLVTFQYDPLLGPKVDRHVLEAKGDAASWYDVECDASGRPSLFTRYEFGKKTGLTALEYDGQSNHVARQVAKGLDGNVLDTSVIERDSEMRPARIEVLNADGVAEMNGLFSYSDDFVDLNITEVKSGASLWHAREWFGDSGALKRAHWHYPRFWYDYHYDPKTGLYPSHDKYDGDLKFEITNYEYDEFGNTLSRRSKCIVDTCDTVTNFGKYDHGHLAHEESKLKTGDQLVWENLYDAEGRLALSHLNANGRFVIKFVVERDGPLVKQTVAYSPKGKTLFVYDRAETVYITRDGSPVNGGKYKRFAKHSVW</sequence>
<feature type="region of interest" description="Disordered" evidence="1">
    <location>
        <begin position="370"/>
        <end position="402"/>
    </location>
</feature>
<dbReference type="PANTHER" id="PTHR23150:SF35">
    <property type="entry name" value="BLL6746 PROTEIN"/>
    <property type="match status" value="1"/>
</dbReference>
<dbReference type="EMBL" id="WUEZ01000002">
    <property type="protein sequence ID" value="NEI32729.1"/>
    <property type="molecule type" value="Genomic_DNA"/>
</dbReference>
<feature type="compositionally biased region" description="Basic and acidic residues" evidence="1">
    <location>
        <begin position="370"/>
        <end position="392"/>
    </location>
</feature>
<proteinExistence type="predicted"/>
<evidence type="ECO:0000313" key="3">
    <source>
        <dbReference type="EMBL" id="NEI32729.1"/>
    </source>
</evidence>
<evidence type="ECO:0000313" key="4">
    <source>
        <dbReference type="Proteomes" id="UP000471560"/>
    </source>
</evidence>
<dbReference type="Gene3D" id="3.90.1580.10">
    <property type="entry name" value="paralog of FGE (formylglycine-generating enzyme)"/>
    <property type="match status" value="1"/>
</dbReference>
<dbReference type="SUPFAM" id="SSF56436">
    <property type="entry name" value="C-type lectin-like"/>
    <property type="match status" value="1"/>
</dbReference>
<evidence type="ECO:0000259" key="2">
    <source>
        <dbReference type="Pfam" id="PF03781"/>
    </source>
</evidence>
<name>A0A6P0AYU3_RHILE</name>
<protein>
    <submittedName>
        <fullName evidence="3">SUMF1/EgtB/PvdO family nonheme iron enzyme</fullName>
    </submittedName>
</protein>
<feature type="domain" description="Sulfatase-modifying factor enzyme-like" evidence="2">
    <location>
        <begin position="59"/>
        <end position="333"/>
    </location>
</feature>
<dbReference type="InterPro" id="IPR005532">
    <property type="entry name" value="SUMF_dom"/>
</dbReference>
<dbReference type="InterPro" id="IPR016187">
    <property type="entry name" value="CTDL_fold"/>
</dbReference>
<dbReference type="InterPro" id="IPR042095">
    <property type="entry name" value="SUMF_sf"/>
</dbReference>
<evidence type="ECO:0000256" key="1">
    <source>
        <dbReference type="SAM" id="MobiDB-lite"/>
    </source>
</evidence>